<dbReference type="InterPro" id="IPR022837">
    <property type="entry name" value="MsrQ-like"/>
</dbReference>
<dbReference type="GO" id="GO:0016679">
    <property type="term" value="F:oxidoreductase activity, acting on diphenols and related substances as donors"/>
    <property type="evidence" value="ECO:0007669"/>
    <property type="project" value="TreeGrafter"/>
</dbReference>
<comment type="cofactor">
    <cofactor evidence="7">
        <name>FMN</name>
        <dbReference type="ChEBI" id="CHEBI:58210"/>
    </cofactor>
    <text evidence="7">Binds 1 FMN per subunit.</text>
</comment>
<dbReference type="PANTHER" id="PTHR36964">
    <property type="entry name" value="PROTEIN-METHIONINE-SULFOXIDE REDUCTASE HEME-BINDING SUBUNIT MSRQ"/>
    <property type="match status" value="1"/>
</dbReference>
<keyword evidence="6 7" id="KW-0472">Membrane</keyword>
<keyword evidence="7" id="KW-0288">FMN</keyword>
<name>A0A345DCM9_9BURK</name>
<feature type="transmembrane region" description="Helical" evidence="7">
    <location>
        <begin position="42"/>
        <end position="64"/>
    </location>
</feature>
<keyword evidence="7" id="KW-0479">Metal-binding</keyword>
<evidence type="ECO:0000313" key="10">
    <source>
        <dbReference type="Proteomes" id="UP000252182"/>
    </source>
</evidence>
<evidence type="ECO:0000256" key="7">
    <source>
        <dbReference type="HAMAP-Rule" id="MF_01207"/>
    </source>
</evidence>
<dbReference type="KEGG" id="hyf:DTO96_101858"/>
<evidence type="ECO:0000256" key="6">
    <source>
        <dbReference type="ARBA" id="ARBA00023136"/>
    </source>
</evidence>
<keyword evidence="5 7" id="KW-0408">Iron</keyword>
<feature type="transmembrane region" description="Helical" evidence="7">
    <location>
        <begin position="12"/>
        <end position="30"/>
    </location>
</feature>
<feature type="transmembrane region" description="Helical" evidence="7">
    <location>
        <begin position="153"/>
        <end position="169"/>
    </location>
</feature>
<reference evidence="10" key="1">
    <citation type="submission" date="2018-07" db="EMBL/GenBank/DDBJ databases">
        <authorList>
            <person name="Kim H."/>
        </authorList>
    </citation>
    <scope>NUCLEOTIDE SEQUENCE [LARGE SCALE GENOMIC DNA]</scope>
    <source>
        <strain evidence="10">F02</strain>
    </source>
</reference>
<dbReference type="GO" id="GO:0005886">
    <property type="term" value="C:plasma membrane"/>
    <property type="evidence" value="ECO:0007669"/>
    <property type="project" value="UniProtKB-SubCell"/>
</dbReference>
<sequence>MRTAQQTLWFNKVLVFINALVPLCMLAWDGMHRQLGVNPVEFLTRIFGVLTLMFILITLAITPLRKQFGWGFLIKYRRMLGLFAFFYGCLHLITYIGFDRSWSLSSTISDVIKRPFIAFGMASFLMLIPLAITSTDKMLHRLGAKRWLKLHKLIYILAMAGVVHFYMIVKSDVFYPVLFGVVLAILLGYRVYAHGQKALPKKKN</sequence>
<dbReference type="OrthoDB" id="9788328at2"/>
<proteinExistence type="inferred from homology"/>
<comment type="function">
    <text evidence="7">Part of the MsrPQ system that repairs oxidized periplasmic proteins containing methionine sulfoxide residues (Met-O), using respiratory chain electrons. Thus protects these proteins from oxidative-stress damage caused by reactive species of oxygen and chlorine generated by the host defense mechanisms. MsrPQ is essential for the maintenance of envelope integrity under bleach stress, rescuing a wide series of structurally unrelated periplasmic proteins from methionine oxidation. MsrQ provides electrons for reduction to the reductase catalytic subunit MsrP, using the quinone pool of the respiratory chain.</text>
</comment>
<keyword evidence="7" id="KW-1003">Cell membrane</keyword>
<evidence type="ECO:0000256" key="1">
    <source>
        <dbReference type="ARBA" id="ARBA00004141"/>
    </source>
</evidence>
<keyword evidence="7" id="KW-0285">Flavoprotein</keyword>
<feature type="transmembrane region" description="Helical" evidence="7">
    <location>
        <begin position="116"/>
        <end position="132"/>
    </location>
</feature>
<keyword evidence="3 7" id="KW-0812">Transmembrane</keyword>
<dbReference type="InterPro" id="IPR013130">
    <property type="entry name" value="Fe3_Rdtase_TM_dom"/>
</dbReference>
<comment type="cofactor">
    <cofactor evidence="7">
        <name>heme b</name>
        <dbReference type="ChEBI" id="CHEBI:60344"/>
    </cofactor>
    <text evidence="7">Binds 1 heme b (iron(II)-protoporphyrin IX) group per subunit.</text>
</comment>
<feature type="domain" description="Ferric oxidoreductase" evidence="8">
    <location>
        <begin position="50"/>
        <end position="161"/>
    </location>
</feature>
<evidence type="ECO:0000256" key="3">
    <source>
        <dbReference type="ARBA" id="ARBA00022692"/>
    </source>
</evidence>
<keyword evidence="7" id="KW-0349">Heme</keyword>
<protein>
    <recommendedName>
        <fullName evidence="7">Protein-methionine-sulfoxide reductase heme-binding subunit MsrQ</fullName>
    </recommendedName>
    <alternativeName>
        <fullName evidence="7">Flavocytochrome MsrQ</fullName>
    </alternativeName>
</protein>
<dbReference type="GO" id="GO:0046872">
    <property type="term" value="F:metal ion binding"/>
    <property type="evidence" value="ECO:0007669"/>
    <property type="project" value="UniProtKB-KW"/>
</dbReference>
<comment type="subunit">
    <text evidence="7">Heterodimer of a catalytic subunit (MsrP) and a heme-binding subunit (MsrQ).</text>
</comment>
<keyword evidence="2 7" id="KW-0813">Transport</keyword>
<evidence type="ECO:0000256" key="2">
    <source>
        <dbReference type="ARBA" id="ARBA00022448"/>
    </source>
</evidence>
<evidence type="ECO:0000256" key="5">
    <source>
        <dbReference type="ARBA" id="ARBA00023004"/>
    </source>
</evidence>
<keyword evidence="7" id="KW-0249">Electron transport</keyword>
<accession>A0A345DCM9</accession>
<feature type="transmembrane region" description="Helical" evidence="7">
    <location>
        <begin position="175"/>
        <end position="193"/>
    </location>
</feature>
<evidence type="ECO:0000256" key="4">
    <source>
        <dbReference type="ARBA" id="ARBA00022989"/>
    </source>
</evidence>
<organism evidence="9 10">
    <name type="scientific">Ephemeroptericola cinctiostellae</name>
    <dbReference type="NCBI Taxonomy" id="2268024"/>
    <lineage>
        <taxon>Bacteria</taxon>
        <taxon>Pseudomonadati</taxon>
        <taxon>Pseudomonadota</taxon>
        <taxon>Betaproteobacteria</taxon>
        <taxon>Burkholderiales</taxon>
        <taxon>Burkholderiaceae</taxon>
        <taxon>Ephemeroptericola</taxon>
    </lineage>
</organism>
<dbReference type="Proteomes" id="UP000252182">
    <property type="component" value="Chromosome"/>
</dbReference>
<dbReference type="GO" id="GO:0010181">
    <property type="term" value="F:FMN binding"/>
    <property type="evidence" value="ECO:0007669"/>
    <property type="project" value="UniProtKB-UniRule"/>
</dbReference>
<evidence type="ECO:0000259" key="8">
    <source>
        <dbReference type="Pfam" id="PF01794"/>
    </source>
</evidence>
<dbReference type="RefSeq" id="WP_114563230.1">
    <property type="nucleotide sequence ID" value="NZ_CP031124.1"/>
</dbReference>
<dbReference type="GO" id="GO:0020037">
    <property type="term" value="F:heme binding"/>
    <property type="evidence" value="ECO:0007669"/>
    <property type="project" value="UniProtKB-UniRule"/>
</dbReference>
<dbReference type="GO" id="GO:0009055">
    <property type="term" value="F:electron transfer activity"/>
    <property type="evidence" value="ECO:0007669"/>
    <property type="project" value="UniProtKB-UniRule"/>
</dbReference>
<keyword evidence="4 7" id="KW-1133">Transmembrane helix</keyword>
<evidence type="ECO:0000313" key="9">
    <source>
        <dbReference type="EMBL" id="AXF86117.1"/>
    </source>
</evidence>
<feature type="transmembrane region" description="Helical" evidence="7">
    <location>
        <begin position="76"/>
        <end position="96"/>
    </location>
</feature>
<dbReference type="Pfam" id="PF01794">
    <property type="entry name" value="Ferric_reduct"/>
    <property type="match status" value="1"/>
</dbReference>
<comment type="similarity">
    <text evidence="7">Belongs to the MsrQ family.</text>
</comment>
<dbReference type="HAMAP" id="MF_01207">
    <property type="entry name" value="MsrQ"/>
    <property type="match status" value="1"/>
</dbReference>
<dbReference type="GO" id="GO:0030091">
    <property type="term" value="P:protein repair"/>
    <property type="evidence" value="ECO:0007669"/>
    <property type="project" value="UniProtKB-UniRule"/>
</dbReference>
<dbReference type="EMBL" id="CP031124">
    <property type="protein sequence ID" value="AXF86117.1"/>
    <property type="molecule type" value="Genomic_DNA"/>
</dbReference>
<keyword evidence="10" id="KW-1185">Reference proteome</keyword>
<dbReference type="PANTHER" id="PTHR36964:SF1">
    <property type="entry name" value="PROTEIN-METHIONINE-SULFOXIDE REDUCTASE HEME-BINDING SUBUNIT MSRQ"/>
    <property type="match status" value="1"/>
</dbReference>
<gene>
    <name evidence="7 9" type="primary">msrQ</name>
    <name evidence="9" type="ORF">DTO96_101858</name>
</gene>
<comment type="subcellular location">
    <subcellularLocation>
        <location evidence="7">Cell membrane</location>
        <topology evidence="7">Multi-pass membrane protein</topology>
    </subcellularLocation>
    <subcellularLocation>
        <location evidence="1">Membrane</location>
        <topology evidence="1">Multi-pass membrane protein</topology>
    </subcellularLocation>
</comment>
<dbReference type="AlphaFoldDB" id="A0A345DCM9"/>